<keyword evidence="8 12" id="KW-0648">Protein biosynthesis</keyword>
<feature type="binding site" evidence="14">
    <location>
        <begin position="278"/>
        <end position="281"/>
    </location>
    <ligand>
        <name>ATP</name>
        <dbReference type="ChEBI" id="CHEBI:30616"/>
    </ligand>
</feature>
<dbReference type="InterPro" id="IPR033729">
    <property type="entry name" value="SerRS_core"/>
</dbReference>
<feature type="domain" description="Aminoacyl-transfer RNA synthetases class-II family profile" evidence="16">
    <location>
        <begin position="170"/>
        <end position="409"/>
    </location>
</feature>
<dbReference type="NCBIfam" id="TIGR00414">
    <property type="entry name" value="serS"/>
    <property type="match status" value="1"/>
</dbReference>
<dbReference type="EMBL" id="DTHV01000091">
    <property type="protein sequence ID" value="HGW60339.1"/>
    <property type="molecule type" value="Genomic_DNA"/>
</dbReference>
<dbReference type="PANTHER" id="PTHR43697:SF1">
    <property type="entry name" value="SERINE--TRNA LIGASE"/>
    <property type="match status" value="1"/>
</dbReference>
<evidence type="ECO:0000259" key="16">
    <source>
        <dbReference type="PROSITE" id="PS50862"/>
    </source>
</evidence>
<evidence type="ECO:0000256" key="2">
    <source>
        <dbReference type="ARBA" id="ARBA00005045"/>
    </source>
</evidence>
<feature type="coiled-coil region" evidence="15">
    <location>
        <begin position="38"/>
        <end position="103"/>
    </location>
</feature>
<keyword evidence="4 12" id="KW-0963">Cytoplasm</keyword>
<dbReference type="InterPro" id="IPR006195">
    <property type="entry name" value="aa-tRNA-synth_II"/>
</dbReference>
<accession>A0A7C4XYS2</accession>
<dbReference type="PRINTS" id="PR00981">
    <property type="entry name" value="TRNASYNTHSER"/>
</dbReference>
<keyword evidence="5 12" id="KW-0436">Ligase</keyword>
<feature type="binding site" evidence="12">
    <location>
        <position position="384"/>
    </location>
    <ligand>
        <name>L-serine</name>
        <dbReference type="ChEBI" id="CHEBI:33384"/>
    </ligand>
</feature>
<evidence type="ECO:0000256" key="11">
    <source>
        <dbReference type="ARBA" id="ARBA00048823"/>
    </source>
</evidence>
<feature type="binding site" evidence="13">
    <location>
        <position position="382"/>
    </location>
    <ligand>
        <name>L-serine</name>
        <dbReference type="ChEBI" id="CHEBI:33384"/>
    </ligand>
</feature>
<name>A0A7C4XYS2_9BACT</name>
<dbReference type="InterPro" id="IPR042103">
    <property type="entry name" value="SerRS_1_N_sf"/>
</dbReference>
<evidence type="ECO:0000256" key="14">
    <source>
        <dbReference type="PIRSR" id="PIRSR001529-2"/>
    </source>
</evidence>
<evidence type="ECO:0000256" key="15">
    <source>
        <dbReference type="SAM" id="Coils"/>
    </source>
</evidence>
<comment type="function">
    <text evidence="12">Catalyzes the attachment of serine to tRNA(Ser). Is also able to aminoacylate tRNA(Sec) with serine, to form the misacylated tRNA L-seryl-tRNA(Sec), which will be further converted into selenocysteinyl-tRNA(Sec).</text>
</comment>
<feature type="binding site" evidence="13">
    <location>
        <position position="262"/>
    </location>
    <ligand>
        <name>L-serine</name>
        <dbReference type="ChEBI" id="CHEBI:33384"/>
    </ligand>
</feature>
<dbReference type="InterPro" id="IPR002317">
    <property type="entry name" value="Ser-tRNA-ligase_type_1"/>
</dbReference>
<dbReference type="InterPro" id="IPR015866">
    <property type="entry name" value="Ser-tRNA-synth_1_N"/>
</dbReference>
<dbReference type="Pfam" id="PF02403">
    <property type="entry name" value="Seryl_tRNA_N"/>
    <property type="match status" value="1"/>
</dbReference>
<organism evidence="17">
    <name type="scientific">Caldisericum exile</name>
    <dbReference type="NCBI Taxonomy" id="693075"/>
    <lineage>
        <taxon>Bacteria</taxon>
        <taxon>Pseudomonadati</taxon>
        <taxon>Caldisericota/Cryosericota group</taxon>
        <taxon>Caldisericota</taxon>
        <taxon>Caldisericia</taxon>
        <taxon>Caldisericales</taxon>
        <taxon>Caldisericaceae</taxon>
        <taxon>Caldisericum</taxon>
    </lineage>
</organism>
<dbReference type="InterPro" id="IPR002314">
    <property type="entry name" value="aa-tRNA-synt_IIb"/>
</dbReference>
<keyword evidence="9 12" id="KW-0030">Aminoacyl-tRNA synthetase</keyword>
<evidence type="ECO:0000313" key="17">
    <source>
        <dbReference type="EMBL" id="HGW60339.1"/>
    </source>
</evidence>
<dbReference type="AlphaFoldDB" id="A0A7C4XYS2"/>
<evidence type="ECO:0000256" key="4">
    <source>
        <dbReference type="ARBA" id="ARBA00022490"/>
    </source>
</evidence>
<evidence type="ECO:0000256" key="3">
    <source>
        <dbReference type="ARBA" id="ARBA00010728"/>
    </source>
</evidence>
<dbReference type="GO" id="GO:0016260">
    <property type="term" value="P:selenocysteine biosynthetic process"/>
    <property type="evidence" value="ECO:0007669"/>
    <property type="project" value="UniProtKB-UniRule"/>
</dbReference>
<dbReference type="Pfam" id="PF00587">
    <property type="entry name" value="tRNA-synt_2b"/>
    <property type="match status" value="1"/>
</dbReference>
<dbReference type="CDD" id="cd00770">
    <property type="entry name" value="SerRS_core"/>
    <property type="match status" value="1"/>
</dbReference>
<feature type="binding site" evidence="13">
    <location>
        <position position="231"/>
    </location>
    <ligand>
        <name>L-serine</name>
        <dbReference type="ChEBI" id="CHEBI:33384"/>
    </ligand>
</feature>
<dbReference type="PROSITE" id="PS50862">
    <property type="entry name" value="AA_TRNA_LIGASE_II"/>
    <property type="match status" value="1"/>
</dbReference>
<comment type="caution">
    <text evidence="17">The sequence shown here is derived from an EMBL/GenBank/DDBJ whole genome shotgun (WGS) entry which is preliminary data.</text>
</comment>
<proteinExistence type="inferred from homology"/>
<dbReference type="GO" id="GO:0004828">
    <property type="term" value="F:serine-tRNA ligase activity"/>
    <property type="evidence" value="ECO:0007669"/>
    <property type="project" value="UniProtKB-UniRule"/>
</dbReference>
<dbReference type="InterPro" id="IPR045864">
    <property type="entry name" value="aa-tRNA-synth_II/BPL/LPL"/>
</dbReference>
<dbReference type="SUPFAM" id="SSF55681">
    <property type="entry name" value="Class II aaRS and biotin synthetases"/>
    <property type="match status" value="1"/>
</dbReference>
<dbReference type="PANTHER" id="PTHR43697">
    <property type="entry name" value="SERYL-TRNA SYNTHETASE"/>
    <property type="match status" value="1"/>
</dbReference>
<evidence type="ECO:0000256" key="12">
    <source>
        <dbReference type="HAMAP-Rule" id="MF_00176"/>
    </source>
</evidence>
<dbReference type="GO" id="GO:0005524">
    <property type="term" value="F:ATP binding"/>
    <property type="evidence" value="ECO:0007669"/>
    <property type="project" value="UniProtKB-UniRule"/>
</dbReference>
<comment type="subcellular location">
    <subcellularLocation>
        <location evidence="1 12">Cytoplasm</location>
    </subcellularLocation>
</comment>
<evidence type="ECO:0000256" key="7">
    <source>
        <dbReference type="ARBA" id="ARBA00022840"/>
    </source>
</evidence>
<feature type="binding site" evidence="12">
    <location>
        <begin position="231"/>
        <end position="233"/>
    </location>
    <ligand>
        <name>L-serine</name>
        <dbReference type="ChEBI" id="CHEBI:33384"/>
    </ligand>
</feature>
<comment type="similarity">
    <text evidence="3 12">Belongs to the class-II aminoacyl-tRNA synthetase family. Type-1 seryl-tRNA synthetase subfamily.</text>
</comment>
<dbReference type="Gene3D" id="3.30.930.10">
    <property type="entry name" value="Bira Bifunctional Protein, Domain 2"/>
    <property type="match status" value="1"/>
</dbReference>
<dbReference type="UniPathway" id="UPA00906">
    <property type="reaction ID" value="UER00895"/>
</dbReference>
<keyword evidence="6 12" id="KW-0547">Nucleotide-binding</keyword>
<keyword evidence="15" id="KW-0175">Coiled coil</keyword>
<evidence type="ECO:0000256" key="10">
    <source>
        <dbReference type="ARBA" id="ARBA00047929"/>
    </source>
</evidence>
<feature type="binding site" evidence="12">
    <location>
        <position position="278"/>
    </location>
    <ligand>
        <name>ATP</name>
        <dbReference type="ChEBI" id="CHEBI:30616"/>
    </ligand>
</feature>
<reference evidence="17" key="1">
    <citation type="journal article" date="2020" name="mSystems">
        <title>Genome- and Community-Level Interaction Insights into Carbon Utilization and Element Cycling Functions of Hydrothermarchaeota in Hydrothermal Sediment.</title>
        <authorList>
            <person name="Zhou Z."/>
            <person name="Liu Y."/>
            <person name="Xu W."/>
            <person name="Pan J."/>
            <person name="Luo Z.H."/>
            <person name="Li M."/>
        </authorList>
    </citation>
    <scope>NUCLEOTIDE SEQUENCE [LARGE SCALE GENOMIC DNA]</scope>
    <source>
        <strain evidence="17">SpSt-794</strain>
    </source>
</reference>
<comment type="catalytic activity">
    <reaction evidence="10 12">
        <text>tRNA(Sec) + L-serine + ATP = L-seryl-tRNA(Sec) + AMP + diphosphate + H(+)</text>
        <dbReference type="Rhea" id="RHEA:42580"/>
        <dbReference type="Rhea" id="RHEA-COMP:9742"/>
        <dbReference type="Rhea" id="RHEA-COMP:10128"/>
        <dbReference type="ChEBI" id="CHEBI:15378"/>
        <dbReference type="ChEBI" id="CHEBI:30616"/>
        <dbReference type="ChEBI" id="CHEBI:33019"/>
        <dbReference type="ChEBI" id="CHEBI:33384"/>
        <dbReference type="ChEBI" id="CHEBI:78442"/>
        <dbReference type="ChEBI" id="CHEBI:78533"/>
        <dbReference type="ChEBI" id="CHEBI:456215"/>
        <dbReference type="EC" id="6.1.1.11"/>
    </reaction>
</comment>
<dbReference type="InterPro" id="IPR010978">
    <property type="entry name" value="tRNA-bd_arm"/>
</dbReference>
<dbReference type="EC" id="6.1.1.11" evidence="12"/>
<dbReference type="GO" id="GO:0006434">
    <property type="term" value="P:seryl-tRNA aminoacylation"/>
    <property type="evidence" value="ECO:0007669"/>
    <property type="project" value="UniProtKB-UniRule"/>
</dbReference>
<gene>
    <name evidence="12" type="primary">serS</name>
    <name evidence="17" type="ORF">ENV82_02780</name>
</gene>
<feature type="binding site" evidence="12 14">
    <location>
        <begin position="262"/>
        <end position="264"/>
    </location>
    <ligand>
        <name>ATP</name>
        <dbReference type="ChEBI" id="CHEBI:30616"/>
    </ligand>
</feature>
<dbReference type="GO" id="GO:0005737">
    <property type="term" value="C:cytoplasm"/>
    <property type="evidence" value="ECO:0007669"/>
    <property type="project" value="UniProtKB-SubCell"/>
</dbReference>
<feature type="binding site" evidence="12 13">
    <location>
        <position position="285"/>
    </location>
    <ligand>
        <name>L-serine</name>
        <dbReference type="ChEBI" id="CHEBI:33384"/>
    </ligand>
</feature>
<evidence type="ECO:0000256" key="8">
    <source>
        <dbReference type="ARBA" id="ARBA00022917"/>
    </source>
</evidence>
<comment type="catalytic activity">
    <reaction evidence="11 12">
        <text>tRNA(Ser) + L-serine + ATP = L-seryl-tRNA(Ser) + AMP + diphosphate + H(+)</text>
        <dbReference type="Rhea" id="RHEA:12292"/>
        <dbReference type="Rhea" id="RHEA-COMP:9669"/>
        <dbReference type="Rhea" id="RHEA-COMP:9703"/>
        <dbReference type="ChEBI" id="CHEBI:15378"/>
        <dbReference type="ChEBI" id="CHEBI:30616"/>
        <dbReference type="ChEBI" id="CHEBI:33019"/>
        <dbReference type="ChEBI" id="CHEBI:33384"/>
        <dbReference type="ChEBI" id="CHEBI:78442"/>
        <dbReference type="ChEBI" id="CHEBI:78533"/>
        <dbReference type="ChEBI" id="CHEBI:456215"/>
        <dbReference type="EC" id="6.1.1.11"/>
    </reaction>
</comment>
<evidence type="ECO:0000256" key="6">
    <source>
        <dbReference type="ARBA" id="ARBA00022741"/>
    </source>
</evidence>
<sequence>MLDPNLIRTQPEFVKEGIKNKGSDPGLVDKFLEIDKVRRNLIKEIDELRHQRRALSESIGKKLRKGEPVEGIREEVRLLGDKIDGKEHELEEIEKQYKEILLNIPNLPHKSVPVGKDETENVVLRKEGTIRQFSFTPKPHWEIGEALGIIDFKRAAKISGSRFYVLTGLGAKLERALITFMIDFHVERHGYKEIFPPFLINRDSMIGTGQLPKFAEDMYKIEGEELYLDPTAEVPVTNLHRDEILNEEDLPIKYVAYTACFRKEAGAAGKDTRGIIRVHQFNKVEMVRFTKPEDSYTNLYELLDNAEDILRALGLPYQIKMMCTGDLGFTAAMKFDPEVYMPSQEKYVEISSVSNFEDFQARRANIRYRTKDGELKFVHTLNGSGLAVGRTMAAILENYQNEDGSVTIPMVLQKYTGIDRITK</sequence>
<protein>
    <recommendedName>
        <fullName evidence="12">Serine--tRNA ligase</fullName>
        <ecNumber evidence="12">6.1.1.11</ecNumber>
    </recommendedName>
    <alternativeName>
        <fullName evidence="12">Seryl-tRNA synthetase</fullName>
        <shortName evidence="12">SerRS</shortName>
    </alternativeName>
    <alternativeName>
        <fullName evidence="12">Seryl-tRNA(Ser/Sec) synthetase</fullName>
    </alternativeName>
</protein>
<evidence type="ECO:0000256" key="5">
    <source>
        <dbReference type="ARBA" id="ARBA00022598"/>
    </source>
</evidence>
<dbReference type="SUPFAM" id="SSF46589">
    <property type="entry name" value="tRNA-binding arm"/>
    <property type="match status" value="1"/>
</dbReference>
<comment type="subunit">
    <text evidence="12">Homodimer. The tRNA molecule binds across the dimer.</text>
</comment>
<feature type="binding site" evidence="12 14">
    <location>
        <begin position="349"/>
        <end position="352"/>
    </location>
    <ligand>
        <name>ATP</name>
        <dbReference type="ChEBI" id="CHEBI:30616"/>
    </ligand>
</feature>
<comment type="pathway">
    <text evidence="2 12">Aminoacyl-tRNA biosynthesis; selenocysteinyl-tRNA(Sec) biosynthesis; L-seryl-tRNA(Sec) from L-serine and tRNA(Sec): step 1/1.</text>
</comment>
<keyword evidence="7 12" id="KW-0067">ATP-binding</keyword>
<evidence type="ECO:0000256" key="1">
    <source>
        <dbReference type="ARBA" id="ARBA00004496"/>
    </source>
</evidence>
<evidence type="ECO:0000256" key="13">
    <source>
        <dbReference type="PIRSR" id="PIRSR001529-1"/>
    </source>
</evidence>
<dbReference type="HAMAP" id="MF_00176">
    <property type="entry name" value="Ser_tRNA_synth_type1"/>
    <property type="match status" value="1"/>
</dbReference>
<comment type="domain">
    <text evidence="12">Consists of two distinct domains, a catalytic core and a N-terminal extension that is involved in tRNA binding.</text>
</comment>
<dbReference type="Gene3D" id="1.10.287.40">
    <property type="entry name" value="Serine-tRNA synthetase, tRNA binding domain"/>
    <property type="match status" value="1"/>
</dbReference>
<evidence type="ECO:0000256" key="9">
    <source>
        <dbReference type="ARBA" id="ARBA00023146"/>
    </source>
</evidence>
<dbReference type="PIRSF" id="PIRSF001529">
    <property type="entry name" value="Ser-tRNA-synth_IIa"/>
    <property type="match status" value="1"/>
</dbReference>